<feature type="active site" evidence="7">
    <location>
        <position position="449"/>
    </location>
</feature>
<dbReference type="STRING" id="86049.A0A1C1CVR5"/>
<evidence type="ECO:0000256" key="5">
    <source>
        <dbReference type="ARBA" id="ARBA00032432"/>
    </source>
</evidence>
<dbReference type="EC" id="4.6.1.16" evidence="2"/>
<keyword evidence="10" id="KW-0378">Hydrolase</keyword>
<dbReference type="Pfam" id="PF01974">
    <property type="entry name" value="tRNA_int_endo"/>
    <property type="match status" value="1"/>
</dbReference>
<evidence type="ECO:0000256" key="8">
    <source>
        <dbReference type="SAM" id="MobiDB-lite"/>
    </source>
</evidence>
<feature type="region of interest" description="Disordered" evidence="8">
    <location>
        <begin position="1"/>
        <end position="33"/>
    </location>
</feature>
<dbReference type="GO" id="GO:0003676">
    <property type="term" value="F:nucleic acid binding"/>
    <property type="evidence" value="ECO:0007669"/>
    <property type="project" value="InterPro"/>
</dbReference>
<feature type="active site" evidence="7">
    <location>
        <position position="501"/>
    </location>
</feature>
<organism evidence="10 11">
    <name type="scientific">Cladophialophora carrionii</name>
    <dbReference type="NCBI Taxonomy" id="86049"/>
    <lineage>
        <taxon>Eukaryota</taxon>
        <taxon>Fungi</taxon>
        <taxon>Dikarya</taxon>
        <taxon>Ascomycota</taxon>
        <taxon>Pezizomycotina</taxon>
        <taxon>Eurotiomycetes</taxon>
        <taxon>Chaetothyriomycetidae</taxon>
        <taxon>Chaetothyriales</taxon>
        <taxon>Herpotrichiellaceae</taxon>
        <taxon>Cladophialophora</taxon>
    </lineage>
</organism>
<comment type="caution">
    <text evidence="10">The sequence shown here is derived from an EMBL/GenBank/DDBJ whole genome shotgun (WGS) entry which is preliminary data.</text>
</comment>
<dbReference type="eggNOG" id="KOG4685">
    <property type="taxonomic scope" value="Eukaryota"/>
</dbReference>
<dbReference type="PANTHER" id="PTHR21227:SF0">
    <property type="entry name" value="TRNA-SPLICING ENDONUCLEASE SUBUNIT SEN2"/>
    <property type="match status" value="1"/>
</dbReference>
<gene>
    <name evidence="10" type="ORF">CLCR_10014</name>
</gene>
<keyword evidence="10" id="KW-0255">Endonuclease</keyword>
<comment type="catalytic activity">
    <reaction evidence="6">
        <text>pretRNA = a 3'-half-tRNA molecule with a 5'-OH end + a 5'-half-tRNA molecule with a 2',3'-cyclic phosphate end + an intron with a 2',3'-cyclic phosphate and a 5'-hydroxyl terminus.</text>
        <dbReference type="EC" id="4.6.1.16"/>
    </reaction>
</comment>
<feature type="compositionally biased region" description="Basic residues" evidence="8">
    <location>
        <begin position="23"/>
        <end position="33"/>
    </location>
</feature>
<feature type="region of interest" description="Disordered" evidence="8">
    <location>
        <begin position="175"/>
        <end position="208"/>
    </location>
</feature>
<keyword evidence="10" id="KW-0540">Nuclease</keyword>
<evidence type="ECO:0000313" key="11">
    <source>
        <dbReference type="Proteomes" id="UP000094526"/>
    </source>
</evidence>
<feature type="compositionally biased region" description="Basic and acidic residues" evidence="8">
    <location>
        <begin position="191"/>
        <end position="200"/>
    </location>
</feature>
<reference evidence="11" key="1">
    <citation type="submission" date="2015-07" db="EMBL/GenBank/DDBJ databases">
        <authorList>
            <person name="Teixeira M.M."/>
            <person name="Souza R.C."/>
            <person name="Almeida L.G."/>
            <person name="Vicente V.A."/>
            <person name="de Hoog S."/>
            <person name="Bocca A.L."/>
            <person name="de Almeida S.R."/>
            <person name="Vasconcelos A.T."/>
            <person name="Felipe M.S."/>
        </authorList>
    </citation>
    <scope>NUCLEOTIDE SEQUENCE [LARGE SCALE GENOMIC DNA]</scope>
    <source>
        <strain evidence="11">KSF</strain>
    </source>
</reference>
<proteinExistence type="inferred from homology"/>
<evidence type="ECO:0000256" key="6">
    <source>
        <dbReference type="ARBA" id="ARBA00034031"/>
    </source>
</evidence>
<feature type="compositionally biased region" description="Basic and acidic residues" evidence="8">
    <location>
        <begin position="148"/>
        <end position="161"/>
    </location>
</feature>
<dbReference type="CDD" id="cd22363">
    <property type="entry name" value="tRNA-intron_lyase_C"/>
    <property type="match status" value="1"/>
</dbReference>
<dbReference type="GO" id="GO:0005737">
    <property type="term" value="C:cytoplasm"/>
    <property type="evidence" value="ECO:0007669"/>
    <property type="project" value="TreeGrafter"/>
</dbReference>
<dbReference type="GO" id="GO:0000379">
    <property type="term" value="P:tRNA-type intron splice site recognition and cleavage"/>
    <property type="evidence" value="ECO:0007669"/>
    <property type="project" value="TreeGrafter"/>
</dbReference>
<feature type="compositionally biased region" description="Polar residues" evidence="8">
    <location>
        <begin position="175"/>
        <end position="190"/>
    </location>
</feature>
<feature type="compositionally biased region" description="Basic and acidic residues" evidence="8">
    <location>
        <begin position="127"/>
        <end position="141"/>
    </location>
</feature>
<name>A0A1C1CVR5_9EURO</name>
<dbReference type="InterPro" id="IPR036167">
    <property type="entry name" value="tRNA_intron_Endo_cat-like_sf"/>
</dbReference>
<dbReference type="OrthoDB" id="10249562at2759"/>
<evidence type="ECO:0000259" key="9">
    <source>
        <dbReference type="Pfam" id="PF01974"/>
    </source>
</evidence>
<dbReference type="GO" id="GO:0000213">
    <property type="term" value="F:tRNA-intron lyase activity"/>
    <property type="evidence" value="ECO:0007669"/>
    <property type="project" value="UniProtKB-EC"/>
</dbReference>
<evidence type="ECO:0000256" key="3">
    <source>
        <dbReference type="ARBA" id="ARBA00022694"/>
    </source>
</evidence>
<dbReference type="GO" id="GO:0000214">
    <property type="term" value="C:tRNA-intron endonuclease complex"/>
    <property type="evidence" value="ECO:0007669"/>
    <property type="project" value="InterPro"/>
</dbReference>
<dbReference type="EMBL" id="LGRB01000008">
    <property type="protein sequence ID" value="OCT52637.1"/>
    <property type="molecule type" value="Genomic_DNA"/>
</dbReference>
<dbReference type="VEuPathDB" id="FungiDB:CLCR_10014"/>
<evidence type="ECO:0000313" key="10">
    <source>
        <dbReference type="EMBL" id="OCT52637.1"/>
    </source>
</evidence>
<keyword evidence="3" id="KW-0819">tRNA processing</keyword>
<evidence type="ECO:0000256" key="7">
    <source>
        <dbReference type="PIRSR" id="PIRSR011789-1"/>
    </source>
</evidence>
<comment type="similarity">
    <text evidence="1">Belongs to the tRNA-intron endonuclease family.</text>
</comment>
<keyword evidence="11" id="KW-1185">Reference proteome</keyword>
<dbReference type="InterPro" id="IPR016589">
    <property type="entry name" value="tRNA_splic_SEN2"/>
</dbReference>
<dbReference type="SUPFAM" id="SSF53032">
    <property type="entry name" value="tRNA-intron endonuclease catalytic domain-like"/>
    <property type="match status" value="1"/>
</dbReference>
<dbReference type="InterPro" id="IPR006676">
    <property type="entry name" value="tRNA_splic"/>
</dbReference>
<dbReference type="Gene3D" id="3.40.1350.10">
    <property type="match status" value="1"/>
</dbReference>
<feature type="region of interest" description="Disordered" evidence="8">
    <location>
        <begin position="112"/>
        <end position="162"/>
    </location>
</feature>
<dbReference type="Proteomes" id="UP000094526">
    <property type="component" value="Unassembled WGS sequence"/>
</dbReference>
<feature type="active site" evidence="7">
    <location>
        <position position="441"/>
    </location>
</feature>
<feature type="domain" description="tRNA intron endonuclease catalytic" evidence="9">
    <location>
        <begin position="411"/>
        <end position="509"/>
    </location>
</feature>
<protein>
    <recommendedName>
        <fullName evidence="2">tRNA-intron lyase</fullName>
        <ecNumber evidence="2">4.6.1.16</ecNumber>
    </recommendedName>
    <alternativeName>
        <fullName evidence="5">tRNA-intron endonuclease Sen2</fullName>
    </alternativeName>
</protein>
<dbReference type="InterPro" id="IPR011856">
    <property type="entry name" value="tRNA_endonuc-like_dom_sf"/>
</dbReference>
<evidence type="ECO:0000256" key="1">
    <source>
        <dbReference type="ARBA" id="ARBA00008078"/>
    </source>
</evidence>
<accession>A0A1C1CVR5</accession>
<dbReference type="PIRSF" id="PIRSF011789">
    <property type="entry name" value="tRNA_splic_SEN2"/>
    <property type="match status" value="1"/>
</dbReference>
<dbReference type="InterPro" id="IPR006677">
    <property type="entry name" value="tRNA_intron_Endonuc_cat-like"/>
</dbReference>
<dbReference type="PANTHER" id="PTHR21227">
    <property type="entry name" value="TRNA-SPLICING ENDONUCLEASE SUBUNIT SEN2"/>
    <property type="match status" value="1"/>
</dbReference>
<sequence length="553" mass="62831">MASAFEQPAPAEVPTSKPATTKPQRRPKRPNYNHIHRHLLPLEVYPLPVLIPHNPLSLVAIALSYLAQVIVPPRRPTYDGYFSSATSSIHVTDPDTIRRLWEMGFFGRGSLSRSEPNWLENRKKKGKTAEENTAARREQRRQLKHERARKEQEEIDHKLSEESQQGYPAFGQIVGTNGNVRPNKPEQNGRLNEHTDRTPDEQMSMSEPPQTTDINDHIHSISRLNVLKSNVQNISNIDGVLESASGTATPTPEDDKENGSIEGFEEWKKAIETNGLPTPPPTSTCSETSLVDARPVERLRRAKTVHFSPTVEAREFDLTSPVISPIKSPGTSPLEDAKPVPEVPLEQENQEHLSISLEEAFFLSYGLGVLNVYCDDSTTVLPPTSLLSLFRRHSYHPPRSLSLPAEPDDPFMISYAVYHHYRSLGWVVRSGVKFSTDYLLYNRGPAFYHAEFAVVIIPSYTHRYWTESTTAEERKVIERKTSKKNWWWLHGVNRVQAQVHKQLVLCYVDIPPPVKSEANDTAKAKDVDIGMLLSKYRIRDVNVRRWTPNRSRD</sequence>
<keyword evidence="4" id="KW-0456">Lyase</keyword>
<dbReference type="AlphaFoldDB" id="A0A1C1CVR5"/>
<dbReference type="VEuPathDB" id="FungiDB:G647_04023"/>
<evidence type="ECO:0000256" key="4">
    <source>
        <dbReference type="ARBA" id="ARBA00023239"/>
    </source>
</evidence>
<dbReference type="FunFam" id="3.40.1350.10:FF:000007">
    <property type="entry name" value="tRNA-splicing endonuclease subunit Sen2"/>
    <property type="match status" value="1"/>
</dbReference>
<evidence type="ECO:0000256" key="2">
    <source>
        <dbReference type="ARBA" id="ARBA00012573"/>
    </source>
</evidence>